<dbReference type="EMBL" id="CP011125">
    <property type="protein sequence ID" value="AKF05070.1"/>
    <property type="molecule type" value="Genomic_DNA"/>
</dbReference>
<protein>
    <recommendedName>
        <fullName evidence="3">Thiol:disulfide interchange protein DsbD N-terminal domain-containing protein</fullName>
    </recommendedName>
</protein>
<sequence>MLAISIATFVARAQSAPAIEVALDPPARIAVGARAEVIVRVRAGERAGRPMLITPSSEGSAIEVVRGRLTRGDAEDASGELRFRVPIVARTAGTAVMRVRIDGFECEAGHCRALVVEASAPIEVLPAS</sequence>
<dbReference type="AlphaFoldDB" id="A0A0F6YGT6"/>
<dbReference type="STRING" id="927083.DB32_002219"/>
<dbReference type="KEGG" id="samy:DB32_002219"/>
<dbReference type="Proteomes" id="UP000034883">
    <property type="component" value="Chromosome"/>
</dbReference>
<keyword evidence="2" id="KW-1185">Reference proteome</keyword>
<evidence type="ECO:0008006" key="3">
    <source>
        <dbReference type="Google" id="ProtNLM"/>
    </source>
</evidence>
<evidence type="ECO:0000313" key="2">
    <source>
        <dbReference type="Proteomes" id="UP000034883"/>
    </source>
</evidence>
<accession>A0A0F6YGT6</accession>
<evidence type="ECO:0000313" key="1">
    <source>
        <dbReference type="EMBL" id="AKF05070.1"/>
    </source>
</evidence>
<name>A0A0F6YGT6_9BACT</name>
<proteinExistence type="predicted"/>
<reference evidence="1 2" key="1">
    <citation type="submission" date="2015-03" db="EMBL/GenBank/DDBJ databases">
        <title>Genome assembly of Sandaracinus amylolyticus DSM 53668.</title>
        <authorList>
            <person name="Sharma G."/>
            <person name="Subramanian S."/>
        </authorList>
    </citation>
    <scope>NUCLEOTIDE SEQUENCE [LARGE SCALE GENOMIC DNA]</scope>
    <source>
        <strain evidence="1 2">DSM 53668</strain>
    </source>
</reference>
<organism evidence="1 2">
    <name type="scientific">Sandaracinus amylolyticus</name>
    <dbReference type="NCBI Taxonomy" id="927083"/>
    <lineage>
        <taxon>Bacteria</taxon>
        <taxon>Pseudomonadati</taxon>
        <taxon>Myxococcota</taxon>
        <taxon>Polyangia</taxon>
        <taxon>Polyangiales</taxon>
        <taxon>Sandaracinaceae</taxon>
        <taxon>Sandaracinus</taxon>
    </lineage>
</organism>
<gene>
    <name evidence="1" type="ORF">DB32_002219</name>
</gene>